<keyword evidence="3" id="KW-1185">Reference proteome</keyword>
<gene>
    <name evidence="2" type="ORF">GCM10023261_12090</name>
</gene>
<reference evidence="3" key="1">
    <citation type="journal article" date="2019" name="Int. J. Syst. Evol. Microbiol.">
        <title>The Global Catalogue of Microorganisms (GCM) 10K type strain sequencing project: providing services to taxonomists for standard genome sequencing and annotation.</title>
        <authorList>
            <consortium name="The Broad Institute Genomics Platform"/>
            <consortium name="The Broad Institute Genome Sequencing Center for Infectious Disease"/>
            <person name="Wu L."/>
            <person name="Ma J."/>
        </authorList>
    </citation>
    <scope>NUCLEOTIDE SEQUENCE [LARGE SCALE GENOMIC DNA]</scope>
    <source>
        <strain evidence="3">JCM 17712</strain>
    </source>
</reference>
<evidence type="ECO:0000256" key="1">
    <source>
        <dbReference type="SAM" id="MobiDB-lite"/>
    </source>
</evidence>
<organism evidence="2 3">
    <name type="scientific">Bartonella jaculi</name>
    <dbReference type="NCBI Taxonomy" id="686226"/>
    <lineage>
        <taxon>Bacteria</taxon>
        <taxon>Pseudomonadati</taxon>
        <taxon>Pseudomonadota</taxon>
        <taxon>Alphaproteobacteria</taxon>
        <taxon>Hyphomicrobiales</taxon>
        <taxon>Bartonellaceae</taxon>
        <taxon>Bartonella</taxon>
    </lineage>
</organism>
<proteinExistence type="predicted"/>
<comment type="caution">
    <text evidence="2">The sequence shown here is derived from an EMBL/GenBank/DDBJ whole genome shotgun (WGS) entry which is preliminary data.</text>
</comment>
<dbReference type="Proteomes" id="UP001500864">
    <property type="component" value="Unassembled WGS sequence"/>
</dbReference>
<sequence>MKKILKLLSGITLLSTAGCQIGNPPPSTLALWEKPRTDRAVVEQALLKCGWKPVYSSPQDMDSYASEFASVYECMKKAGFRYKLQDSKGIYFTQPPKGDSFLTNLMIAGYQQFMDNDTFGVSNATKKERALITHFENDRKRQQMKKALQKRPSASRTSSKK</sequence>
<evidence type="ECO:0000313" key="3">
    <source>
        <dbReference type="Proteomes" id="UP001500864"/>
    </source>
</evidence>
<dbReference type="PROSITE" id="PS51257">
    <property type="entry name" value="PROKAR_LIPOPROTEIN"/>
    <property type="match status" value="1"/>
</dbReference>
<dbReference type="EMBL" id="BAABIZ010000014">
    <property type="protein sequence ID" value="GAA5109306.1"/>
    <property type="molecule type" value="Genomic_DNA"/>
</dbReference>
<feature type="compositionally biased region" description="Polar residues" evidence="1">
    <location>
        <begin position="152"/>
        <end position="161"/>
    </location>
</feature>
<evidence type="ECO:0000313" key="2">
    <source>
        <dbReference type="EMBL" id="GAA5109306.1"/>
    </source>
</evidence>
<accession>A0ABP9N445</accession>
<protein>
    <recommendedName>
        <fullName evidence="4">Lipoprotein</fullName>
    </recommendedName>
</protein>
<evidence type="ECO:0008006" key="4">
    <source>
        <dbReference type="Google" id="ProtNLM"/>
    </source>
</evidence>
<name>A0ABP9N445_9HYPH</name>
<dbReference type="RefSeq" id="WP_345116628.1">
    <property type="nucleotide sequence ID" value="NZ_BAABIZ010000014.1"/>
</dbReference>
<feature type="region of interest" description="Disordered" evidence="1">
    <location>
        <begin position="138"/>
        <end position="161"/>
    </location>
</feature>